<dbReference type="InterPro" id="IPR009061">
    <property type="entry name" value="DNA-bd_dom_put_sf"/>
</dbReference>
<gene>
    <name evidence="2" type="ORF">LPT13_04950</name>
</gene>
<evidence type="ECO:0000313" key="2">
    <source>
        <dbReference type="EMBL" id="MCI2241705.1"/>
    </source>
</evidence>
<comment type="caution">
    <text evidence="2">The sequence shown here is derived from an EMBL/GenBank/DDBJ whole genome shotgun (WGS) entry which is preliminary data.</text>
</comment>
<dbReference type="PROSITE" id="PS51459">
    <property type="entry name" value="FIDO"/>
    <property type="match status" value="1"/>
</dbReference>
<dbReference type="Pfam" id="PF02661">
    <property type="entry name" value="Fic"/>
    <property type="match status" value="1"/>
</dbReference>
<dbReference type="InterPro" id="IPR040198">
    <property type="entry name" value="Fido_containing"/>
</dbReference>
<proteinExistence type="predicted"/>
<keyword evidence="3" id="KW-1185">Reference proteome</keyword>
<dbReference type="Gene3D" id="1.10.3290.10">
    <property type="entry name" value="Fido-like domain"/>
    <property type="match status" value="1"/>
</dbReference>
<name>A0ABS9WFS1_9ACTN</name>
<feature type="domain" description="Fido" evidence="1">
    <location>
        <begin position="157"/>
        <end position="293"/>
    </location>
</feature>
<dbReference type="SUPFAM" id="SSF140931">
    <property type="entry name" value="Fic-like"/>
    <property type="match status" value="1"/>
</dbReference>
<dbReference type="Proteomes" id="UP001430755">
    <property type="component" value="Unassembled WGS sequence"/>
</dbReference>
<dbReference type="InterPro" id="IPR003812">
    <property type="entry name" value="Fido"/>
</dbReference>
<dbReference type="RefSeq" id="WP_242164116.1">
    <property type="nucleotide sequence ID" value="NZ_JAJMLW010000001.1"/>
</dbReference>
<organism evidence="2 3">
    <name type="scientific">Adlercreutzia faecimuris</name>
    <dbReference type="NCBI Taxonomy" id="2897341"/>
    <lineage>
        <taxon>Bacteria</taxon>
        <taxon>Bacillati</taxon>
        <taxon>Actinomycetota</taxon>
        <taxon>Coriobacteriia</taxon>
        <taxon>Eggerthellales</taxon>
        <taxon>Eggerthellaceae</taxon>
        <taxon>Adlercreutzia</taxon>
    </lineage>
</organism>
<accession>A0ABS9WFS1</accession>
<sequence>MAEFIKASEAARRWGVTPRTVRLWCSEGKIAGATRRGNLYLVPEDATMPPDGRRAWTRSAPAGQASLFALVDTLRARLDAARPLTAGEAERLRDEFLIDFAYNSNAIEGNTLTLRETALALQGITIDQKPLRDHLEAIGQRDAFAFVESIVGDGRALSAHDIRSIHALVLADRPEDRGSFRTIPVTIMGAFAEPTAPHLIEEEVAGLLRRDAGRAKAMHPIERVARFHLEFEGIHPFIDGNGRTGRLLMNLQLMRAGLLPVNVKYADRRRYYDAFDSFYRDGDAAPMIEIVGRYEAERMKEVISLLEPR</sequence>
<reference evidence="2" key="1">
    <citation type="submission" date="2021-11" db="EMBL/GenBank/DDBJ databases">
        <title>A Novel Adlercreutzia Species, isolated from a Allomyrina dichotoma larva feces.</title>
        <authorList>
            <person name="Suh M.K."/>
        </authorList>
    </citation>
    <scope>NUCLEOTIDE SEQUENCE</scope>
    <source>
        <strain evidence="2">JBNU-10</strain>
    </source>
</reference>
<dbReference type="PANTHER" id="PTHR13504:SF38">
    <property type="entry name" value="FIDO DOMAIN-CONTAINING PROTEIN"/>
    <property type="match status" value="1"/>
</dbReference>
<dbReference type="EMBL" id="JAJMLW010000001">
    <property type="protein sequence ID" value="MCI2241705.1"/>
    <property type="molecule type" value="Genomic_DNA"/>
</dbReference>
<dbReference type="InterPro" id="IPR036597">
    <property type="entry name" value="Fido-like_dom_sf"/>
</dbReference>
<dbReference type="PANTHER" id="PTHR13504">
    <property type="entry name" value="FIDO DOMAIN-CONTAINING PROTEIN DDB_G0283145"/>
    <property type="match status" value="1"/>
</dbReference>
<evidence type="ECO:0000313" key="3">
    <source>
        <dbReference type="Proteomes" id="UP001430755"/>
    </source>
</evidence>
<protein>
    <submittedName>
        <fullName evidence="2">Fic family protein</fullName>
    </submittedName>
</protein>
<dbReference type="SUPFAM" id="SSF46955">
    <property type="entry name" value="Putative DNA-binding domain"/>
    <property type="match status" value="1"/>
</dbReference>
<evidence type="ECO:0000259" key="1">
    <source>
        <dbReference type="PROSITE" id="PS51459"/>
    </source>
</evidence>